<sequence length="647" mass="72074">MSSKTISVGAASPSTRAWLVDAIARSKQTLPPPIPKAHPTQTANPAEETTLPCKLHTGGNYHNEMEKSSKTVSLPVGAASPGIRQWLADAINMSKQPPPPFSYPKSEQTHETEETTPPSTPYTDPNHPPTVEMTPKSASVGVASPSVQAWIVDAIAKSNAALPTTLVAPPPQAEPEQTPDWELIQETTPQHIRKLVTVRTIDSVLHRSGQNDLITIEGWNVIAKKKMRLSPGDLVVFCEIDSFLPADGKHGATFSQATGNPITFDGQKGYRVGTQTYVSANNSKIISQGHIFKLANFPDLYQDVMNRREDYGLQQPEFKEFIRQVDYSAMLGVKKWESDVERSTAAQAAASYNTKGSKANCPSSYKVPAFIMKTDMERVQNCPNLFIKKKYKEQVFQETVKMDGSTMSCYFINKNSRFFTHLNPVPNNKRAVHPNGRFGVCSKKHDLVLASWKPLSKDPFWSTALQNDIHTKLAKLGKTIAVQGELVGWNIQDNRHGYGPNEYDFFVFSVIDIEAGKRFTPQATEEFAREHGFKHVEVIGYHTVPRIARHHQDLIDRAELKPGEGLIFKNCVDGRWFKIVSTWYLERMDELLPMPEGPGGWQAGPEDFMTDDENNLSDSGVSVNSENYVPRPRKKKSSCPAWLLDGI</sequence>
<dbReference type="SUPFAM" id="SSF56091">
    <property type="entry name" value="DNA ligase/mRNA capping enzyme, catalytic domain"/>
    <property type="match status" value="1"/>
</dbReference>
<feature type="region of interest" description="Disordered" evidence="1">
    <location>
        <begin position="93"/>
        <end position="139"/>
    </location>
</feature>
<name>A0AAE0IGH6_9PEZI</name>
<reference evidence="3" key="2">
    <citation type="submission" date="2023-06" db="EMBL/GenBank/DDBJ databases">
        <authorList>
            <consortium name="Lawrence Berkeley National Laboratory"/>
            <person name="Haridas S."/>
            <person name="Hensen N."/>
            <person name="Bonometti L."/>
            <person name="Westerberg I."/>
            <person name="Brannstrom I.O."/>
            <person name="Guillou S."/>
            <person name="Cros-Aarteil S."/>
            <person name="Calhoun S."/>
            <person name="Kuo A."/>
            <person name="Mondo S."/>
            <person name="Pangilinan J."/>
            <person name="Riley R."/>
            <person name="Labutti K."/>
            <person name="Andreopoulos B."/>
            <person name="Lipzen A."/>
            <person name="Chen C."/>
            <person name="Yanf M."/>
            <person name="Daum C."/>
            <person name="Ng V."/>
            <person name="Clum A."/>
            <person name="Steindorff A."/>
            <person name="Ohm R."/>
            <person name="Martin F."/>
            <person name="Silar P."/>
            <person name="Natvig D."/>
            <person name="Lalanne C."/>
            <person name="Gautier V."/>
            <person name="Ament-Velasquez S.L."/>
            <person name="Kruys A."/>
            <person name="Hutchinson M.I."/>
            <person name="Powell A.J."/>
            <person name="Barry K."/>
            <person name="Miller A.N."/>
            <person name="Grigoriev I.V."/>
            <person name="Debuchy R."/>
            <person name="Gladieux P."/>
            <person name="Thoren M.H."/>
            <person name="Johannesson H."/>
        </authorList>
    </citation>
    <scope>NUCLEOTIDE SEQUENCE</scope>
    <source>
        <strain evidence="3">SMH4131-1</strain>
    </source>
</reference>
<dbReference type="Gene3D" id="3.30.470.30">
    <property type="entry name" value="DNA ligase/mRNA capping enzyme"/>
    <property type="match status" value="1"/>
</dbReference>
<feature type="compositionally biased region" description="Polar residues" evidence="1">
    <location>
        <begin position="616"/>
        <end position="627"/>
    </location>
</feature>
<feature type="region of interest" description="Disordered" evidence="1">
    <location>
        <begin position="596"/>
        <end position="637"/>
    </location>
</feature>
<keyword evidence="4" id="KW-1185">Reference proteome</keyword>
<evidence type="ECO:0000256" key="1">
    <source>
        <dbReference type="SAM" id="MobiDB-lite"/>
    </source>
</evidence>
<feature type="compositionally biased region" description="Low complexity" evidence="1">
    <location>
        <begin position="115"/>
        <end position="125"/>
    </location>
</feature>
<gene>
    <name evidence="3" type="ORF">B0T19DRAFT_402732</name>
</gene>
<protein>
    <recommendedName>
        <fullName evidence="2">RNA ligase domain-containing protein</fullName>
    </recommendedName>
</protein>
<dbReference type="AlphaFoldDB" id="A0AAE0IGH6"/>
<reference evidence="3" key="1">
    <citation type="journal article" date="2023" name="Mol. Phylogenet. Evol.">
        <title>Genome-scale phylogeny and comparative genomics of the fungal order Sordariales.</title>
        <authorList>
            <person name="Hensen N."/>
            <person name="Bonometti L."/>
            <person name="Westerberg I."/>
            <person name="Brannstrom I.O."/>
            <person name="Guillou S."/>
            <person name="Cros-Aarteil S."/>
            <person name="Calhoun S."/>
            <person name="Haridas S."/>
            <person name="Kuo A."/>
            <person name="Mondo S."/>
            <person name="Pangilinan J."/>
            <person name="Riley R."/>
            <person name="LaButti K."/>
            <person name="Andreopoulos B."/>
            <person name="Lipzen A."/>
            <person name="Chen C."/>
            <person name="Yan M."/>
            <person name="Daum C."/>
            <person name="Ng V."/>
            <person name="Clum A."/>
            <person name="Steindorff A."/>
            <person name="Ohm R.A."/>
            <person name="Martin F."/>
            <person name="Silar P."/>
            <person name="Natvig D.O."/>
            <person name="Lalanne C."/>
            <person name="Gautier V."/>
            <person name="Ament-Velasquez S.L."/>
            <person name="Kruys A."/>
            <person name="Hutchinson M.I."/>
            <person name="Powell A.J."/>
            <person name="Barry K."/>
            <person name="Miller A.N."/>
            <person name="Grigoriev I.V."/>
            <person name="Debuchy R."/>
            <person name="Gladieux P."/>
            <person name="Hiltunen Thoren M."/>
            <person name="Johannesson H."/>
        </authorList>
    </citation>
    <scope>NUCLEOTIDE SEQUENCE</scope>
    <source>
        <strain evidence="3">SMH4131-1</strain>
    </source>
</reference>
<feature type="domain" description="RNA ligase" evidence="2">
    <location>
        <begin position="396"/>
        <end position="580"/>
    </location>
</feature>
<dbReference type="Proteomes" id="UP001286456">
    <property type="component" value="Unassembled WGS sequence"/>
</dbReference>
<accession>A0AAE0IGH6</accession>
<dbReference type="EMBL" id="JAUEPO010000004">
    <property type="protein sequence ID" value="KAK3324503.1"/>
    <property type="molecule type" value="Genomic_DNA"/>
</dbReference>
<proteinExistence type="predicted"/>
<dbReference type="InterPro" id="IPR021122">
    <property type="entry name" value="RNA_ligase_dom_REL/Rnl2"/>
</dbReference>
<organism evidence="3 4">
    <name type="scientific">Cercophora scortea</name>
    <dbReference type="NCBI Taxonomy" id="314031"/>
    <lineage>
        <taxon>Eukaryota</taxon>
        <taxon>Fungi</taxon>
        <taxon>Dikarya</taxon>
        <taxon>Ascomycota</taxon>
        <taxon>Pezizomycotina</taxon>
        <taxon>Sordariomycetes</taxon>
        <taxon>Sordariomycetidae</taxon>
        <taxon>Sordariales</taxon>
        <taxon>Lasiosphaeriaceae</taxon>
        <taxon>Cercophora</taxon>
    </lineage>
</organism>
<evidence type="ECO:0000313" key="3">
    <source>
        <dbReference type="EMBL" id="KAK3324503.1"/>
    </source>
</evidence>
<comment type="caution">
    <text evidence="3">The sequence shown here is derived from an EMBL/GenBank/DDBJ whole genome shotgun (WGS) entry which is preliminary data.</text>
</comment>
<dbReference type="Pfam" id="PF09414">
    <property type="entry name" value="RNA_ligase"/>
    <property type="match status" value="1"/>
</dbReference>
<evidence type="ECO:0000313" key="4">
    <source>
        <dbReference type="Proteomes" id="UP001286456"/>
    </source>
</evidence>
<dbReference type="Pfam" id="PF21189">
    <property type="entry name" value="PHA02142"/>
    <property type="match status" value="1"/>
</dbReference>
<evidence type="ECO:0000259" key="2">
    <source>
        <dbReference type="Pfam" id="PF09414"/>
    </source>
</evidence>